<name>A0A8J8Y321_MAIZE</name>
<proteinExistence type="predicted"/>
<dbReference type="EMBL" id="NCVQ01000007">
    <property type="protein sequence ID" value="PWZ16543.1"/>
    <property type="molecule type" value="Genomic_DNA"/>
</dbReference>
<accession>A0A8J8Y321</accession>
<sequence>MAAAAAGWADLPLDMLDEVIARLPIPGDRARLAAVCRAWRSAAREVVSHLPWIVLPYGTACTAGHGAACSAFRIPGFPDDTTCLGAAYDCWLALDRTDDVVRRTPFRDTGRFVRGEWEEVVYSRPDVNHKHVYALHNPFSNVTVPLPDLDAVIGHVAETFRVLKVLMRSPAPDDLIAVTTNSWNCNVILCRPGKGTCVLPYYRVVDVAFLGGDTLYGITSGEELIAFHLGEDDIPDVTKIELVIKNPLACYYYECGWVWPEEVLVDYTSNEEDDYYYTDEEEDPEDINEEEAADDEPADQQALEDSFNGDEMVSDNEVLGAKDKDLLLTGRYLVQSLSGELLLVRHHRRACPHCLGRTCNLEVFKADFSAGKWVAAGLAKDEAIFLSRSHSKCARARRGIRQGFVYYTTRINDVFDTTSSTVRAITVGWPRLCVAEKSGWFFPPELVV</sequence>
<feature type="compositionally biased region" description="Acidic residues" evidence="1">
    <location>
        <begin position="278"/>
        <end position="298"/>
    </location>
</feature>
<dbReference type="Gene3D" id="1.20.1280.50">
    <property type="match status" value="1"/>
</dbReference>
<protein>
    <recommendedName>
        <fullName evidence="2">F-box domain-containing protein</fullName>
    </recommendedName>
</protein>
<dbReference type="AlphaFoldDB" id="A0A8J8Y321"/>
<evidence type="ECO:0000259" key="2">
    <source>
        <dbReference type="SMART" id="SM00256"/>
    </source>
</evidence>
<dbReference type="InterPro" id="IPR001810">
    <property type="entry name" value="F-box_dom"/>
</dbReference>
<dbReference type="SMART" id="SM00256">
    <property type="entry name" value="FBOX"/>
    <property type="match status" value="1"/>
</dbReference>
<feature type="domain" description="F-box" evidence="2">
    <location>
        <begin position="11"/>
        <end position="52"/>
    </location>
</feature>
<dbReference type="InterPro" id="IPR005174">
    <property type="entry name" value="KIB1-4_b-propeller"/>
</dbReference>
<dbReference type="PANTHER" id="PTHR33110">
    <property type="entry name" value="F-BOX/KELCH-REPEAT PROTEIN-RELATED"/>
    <property type="match status" value="1"/>
</dbReference>
<dbReference type="InterPro" id="IPR036047">
    <property type="entry name" value="F-box-like_dom_sf"/>
</dbReference>
<dbReference type="HOGENOM" id="CLU_019286_2_1_1"/>
<comment type="caution">
    <text evidence="3">The sequence shown here is derived from an EMBL/GenBank/DDBJ whole genome shotgun (WGS) entry which is preliminary data.</text>
</comment>
<dbReference type="PANTHER" id="PTHR33110:SF128">
    <property type="entry name" value="RETROVIRUS-RELATED POL POLYPROTEIN FROM TRANSPOSON TNT 1-94"/>
    <property type="match status" value="1"/>
</dbReference>
<dbReference type="SUPFAM" id="SSF81383">
    <property type="entry name" value="F-box domain"/>
    <property type="match status" value="1"/>
</dbReference>
<reference evidence="3" key="1">
    <citation type="journal article" date="2018" name="Nat. Genet.">
        <title>Extensive intraspecific gene order and gene structural variations between Mo17 and other maize genomes.</title>
        <authorList>
            <person name="Sun S."/>
            <person name="Zhou Y."/>
            <person name="Chen J."/>
            <person name="Shi J."/>
            <person name="Zhao H."/>
            <person name="Zhao H."/>
            <person name="Song W."/>
            <person name="Zhang M."/>
            <person name="Cui Y."/>
            <person name="Dong X."/>
            <person name="Liu H."/>
            <person name="Ma X."/>
            <person name="Jiao Y."/>
            <person name="Wang B."/>
            <person name="Wei X."/>
            <person name="Stein J.C."/>
            <person name="Glaubitz J.C."/>
            <person name="Lu F."/>
            <person name="Yu G."/>
            <person name="Liang C."/>
            <person name="Fengler K."/>
            <person name="Li B."/>
            <person name="Rafalski A."/>
            <person name="Schnable P.S."/>
            <person name="Ware D.H."/>
            <person name="Buckler E.S."/>
            <person name="Lai J."/>
        </authorList>
    </citation>
    <scope>NUCLEOTIDE SEQUENCE [LARGE SCALE GENOMIC DNA]</scope>
    <source>
        <tissue evidence="3">Seedling</tissue>
    </source>
</reference>
<feature type="region of interest" description="Disordered" evidence="1">
    <location>
        <begin position="278"/>
        <end position="301"/>
    </location>
</feature>
<evidence type="ECO:0000256" key="1">
    <source>
        <dbReference type="SAM" id="MobiDB-lite"/>
    </source>
</evidence>
<dbReference type="Pfam" id="PF12937">
    <property type="entry name" value="F-box-like"/>
    <property type="match status" value="1"/>
</dbReference>
<dbReference type="OMA" id="TIYFMET"/>
<dbReference type="OrthoDB" id="687465at2759"/>
<organism evidence="3">
    <name type="scientific">Zea mays</name>
    <name type="common">Maize</name>
    <dbReference type="NCBI Taxonomy" id="4577"/>
    <lineage>
        <taxon>Eukaryota</taxon>
        <taxon>Viridiplantae</taxon>
        <taxon>Streptophyta</taxon>
        <taxon>Embryophyta</taxon>
        <taxon>Tracheophyta</taxon>
        <taxon>Spermatophyta</taxon>
        <taxon>Magnoliopsida</taxon>
        <taxon>Liliopsida</taxon>
        <taxon>Poales</taxon>
        <taxon>Poaceae</taxon>
        <taxon>PACMAD clade</taxon>
        <taxon>Panicoideae</taxon>
        <taxon>Andropogonodae</taxon>
        <taxon>Andropogoneae</taxon>
        <taxon>Tripsacinae</taxon>
        <taxon>Zea</taxon>
    </lineage>
</organism>
<evidence type="ECO:0000313" key="3">
    <source>
        <dbReference type="EMBL" id="PWZ16543.1"/>
    </source>
</evidence>
<gene>
    <name evidence="3" type="ORF">Zm00014a_007869</name>
</gene>
<dbReference type="Pfam" id="PF03478">
    <property type="entry name" value="Beta-prop_KIB1-4"/>
    <property type="match status" value="1"/>
</dbReference>
<dbReference type="Proteomes" id="UP000251960">
    <property type="component" value="Chromosome 6"/>
</dbReference>